<protein>
    <recommendedName>
        <fullName evidence="4">Lipoprotein</fullName>
    </recommendedName>
</protein>
<dbReference type="EMBL" id="JABWRZ020000001">
    <property type="protein sequence ID" value="MBV4491604.1"/>
    <property type="molecule type" value="Genomic_DNA"/>
</dbReference>
<keyword evidence="1" id="KW-0732">Signal</keyword>
<comment type="caution">
    <text evidence="2">The sequence shown here is derived from an EMBL/GenBank/DDBJ whole genome shotgun (WGS) entry which is preliminary data.</text>
</comment>
<dbReference type="RefSeq" id="WP_186674083.1">
    <property type="nucleotide sequence ID" value="NZ_JABWRZ020000001.1"/>
</dbReference>
<dbReference type="PROSITE" id="PS51257">
    <property type="entry name" value="PROKAR_LIPOPROTEIN"/>
    <property type="match status" value="1"/>
</dbReference>
<keyword evidence="3" id="KW-1185">Reference proteome</keyword>
<feature type="signal peptide" evidence="1">
    <location>
        <begin position="1"/>
        <end position="27"/>
    </location>
</feature>
<accession>A0ABS6QCB5</accession>
<name>A0ABS6QCB5_9PSED</name>
<dbReference type="Proteomes" id="UP000609530">
    <property type="component" value="Unassembled WGS sequence"/>
</dbReference>
<reference evidence="2 3" key="1">
    <citation type="journal article" date="2020" name="Microorganisms">
        <title>Reliable Identification of Environmental Pseudomonas Isolates Using the rpoD Gene.</title>
        <authorList>
            <consortium name="The Broad Institute Genome Sequencing Platform"/>
            <person name="Girard L."/>
            <person name="Lood C."/>
            <person name="Rokni-Zadeh H."/>
            <person name="van Noort V."/>
            <person name="Lavigne R."/>
            <person name="De Mot R."/>
        </authorList>
    </citation>
    <scope>NUCLEOTIDE SEQUENCE [LARGE SCALE GENOMIC DNA]</scope>
    <source>
        <strain evidence="2 3">RD9SR1</strain>
    </source>
</reference>
<feature type="chain" id="PRO_5046544544" description="Lipoprotein" evidence="1">
    <location>
        <begin position="28"/>
        <end position="181"/>
    </location>
</feature>
<organism evidence="2 3">
    <name type="scientific">Pseudomonas oryzicola</name>
    <dbReference type="NCBI Taxonomy" id="485876"/>
    <lineage>
        <taxon>Bacteria</taxon>
        <taxon>Pseudomonadati</taxon>
        <taxon>Pseudomonadota</taxon>
        <taxon>Gammaproteobacteria</taxon>
        <taxon>Pseudomonadales</taxon>
        <taxon>Pseudomonadaceae</taxon>
        <taxon>Pseudomonas</taxon>
    </lineage>
</organism>
<evidence type="ECO:0000313" key="3">
    <source>
        <dbReference type="Proteomes" id="UP000609530"/>
    </source>
</evidence>
<evidence type="ECO:0000256" key="1">
    <source>
        <dbReference type="SAM" id="SignalP"/>
    </source>
</evidence>
<sequence length="181" mass="19900">MRYKKCIWKCGSIFISILMLSGCSTMANLKSFTTAYHEPSATTSSRLRVITDQTVRLVPNSTCVDWSLPGAGIVNSRSLAVANSRKFNDRILGVPDGDQVENSSEVYIQPGSPIVLVYAGEPSSRRYQCFTSLYFIPEAGADYEAITGLCYIKIAKIVKDEGAGEIRRETVVNRKAEICSP</sequence>
<gene>
    <name evidence="2" type="ORF">HU760_013490</name>
</gene>
<proteinExistence type="predicted"/>
<evidence type="ECO:0008006" key="4">
    <source>
        <dbReference type="Google" id="ProtNLM"/>
    </source>
</evidence>
<evidence type="ECO:0000313" key="2">
    <source>
        <dbReference type="EMBL" id="MBV4491604.1"/>
    </source>
</evidence>